<dbReference type="Pfam" id="PF00593">
    <property type="entry name" value="TonB_dep_Rec_b-barrel"/>
    <property type="match status" value="1"/>
</dbReference>
<keyword evidence="9" id="KW-0472">Membrane</keyword>
<dbReference type="InterPro" id="IPR039426">
    <property type="entry name" value="TonB-dep_rcpt-like"/>
</dbReference>
<evidence type="ECO:0000256" key="9">
    <source>
        <dbReference type="ARBA" id="ARBA00023136"/>
    </source>
</evidence>
<evidence type="ECO:0000259" key="11">
    <source>
        <dbReference type="Pfam" id="PF00593"/>
    </source>
</evidence>
<dbReference type="SUPFAM" id="SSF56935">
    <property type="entry name" value="Porins"/>
    <property type="match status" value="1"/>
</dbReference>
<evidence type="ECO:0000256" key="5">
    <source>
        <dbReference type="ARBA" id="ARBA00022692"/>
    </source>
</evidence>
<comment type="subcellular location">
    <subcellularLocation>
        <location evidence="1">Cell outer membrane</location>
        <topology evidence="1">Multi-pass membrane protein</topology>
    </subcellularLocation>
</comment>
<keyword evidence="3" id="KW-1134">Transmembrane beta strand</keyword>
<accession>A0ABX1GC49</accession>
<dbReference type="Gene3D" id="2.40.170.20">
    <property type="entry name" value="TonB-dependent receptor, beta-barrel domain"/>
    <property type="match status" value="1"/>
</dbReference>
<organism evidence="12 13">
    <name type="scientific">Spongiibacter thalassae</name>
    <dbReference type="NCBI Taxonomy" id="2721624"/>
    <lineage>
        <taxon>Bacteria</taxon>
        <taxon>Pseudomonadati</taxon>
        <taxon>Pseudomonadota</taxon>
        <taxon>Gammaproteobacteria</taxon>
        <taxon>Cellvibrionales</taxon>
        <taxon>Spongiibacteraceae</taxon>
        <taxon>Spongiibacter</taxon>
    </lineage>
</organism>
<evidence type="ECO:0000256" key="10">
    <source>
        <dbReference type="ARBA" id="ARBA00023237"/>
    </source>
</evidence>
<dbReference type="EMBL" id="JAAWWK010000002">
    <property type="protein sequence ID" value="NKI16720.1"/>
    <property type="molecule type" value="Genomic_DNA"/>
</dbReference>
<evidence type="ECO:0000313" key="13">
    <source>
        <dbReference type="Proteomes" id="UP000765845"/>
    </source>
</evidence>
<keyword evidence="2" id="KW-0813">Transport</keyword>
<evidence type="ECO:0000313" key="12">
    <source>
        <dbReference type="EMBL" id="NKI16720.1"/>
    </source>
</evidence>
<keyword evidence="7" id="KW-0406">Ion transport</keyword>
<evidence type="ECO:0000256" key="7">
    <source>
        <dbReference type="ARBA" id="ARBA00023065"/>
    </source>
</evidence>
<feature type="domain" description="TonB-dependent receptor-like beta-barrel" evidence="11">
    <location>
        <begin position="3"/>
        <end position="198"/>
    </location>
</feature>
<keyword evidence="6" id="KW-0408">Iron</keyword>
<dbReference type="RefSeq" id="WP_168449273.1">
    <property type="nucleotide sequence ID" value="NZ_JAAWWK010000002.1"/>
</dbReference>
<dbReference type="InterPro" id="IPR036942">
    <property type="entry name" value="Beta-barrel_TonB_sf"/>
</dbReference>
<keyword evidence="4" id="KW-0410">Iron transport</keyword>
<evidence type="ECO:0000256" key="1">
    <source>
        <dbReference type="ARBA" id="ARBA00004571"/>
    </source>
</evidence>
<protein>
    <submittedName>
        <fullName evidence="12">TonB-dependent receptor</fullName>
    </submittedName>
</protein>
<keyword evidence="13" id="KW-1185">Reference proteome</keyword>
<dbReference type="Proteomes" id="UP000765845">
    <property type="component" value="Unassembled WGS sequence"/>
</dbReference>
<evidence type="ECO:0000256" key="3">
    <source>
        <dbReference type="ARBA" id="ARBA00022452"/>
    </source>
</evidence>
<gene>
    <name evidence="12" type="ORF">HCU74_04710</name>
</gene>
<reference evidence="12 13" key="1">
    <citation type="submission" date="2020-04" db="EMBL/GenBank/DDBJ databases">
        <authorList>
            <person name="Yoon J."/>
        </authorList>
    </citation>
    <scope>NUCLEOTIDE SEQUENCE [LARGE SCALE GENOMIC DNA]</scope>
    <source>
        <strain evidence="12 13">KMU-166</strain>
    </source>
</reference>
<evidence type="ECO:0000256" key="8">
    <source>
        <dbReference type="ARBA" id="ARBA00023077"/>
    </source>
</evidence>
<name>A0ABX1GC49_9GAMM</name>
<dbReference type="PANTHER" id="PTHR32552">
    <property type="entry name" value="FERRICHROME IRON RECEPTOR-RELATED"/>
    <property type="match status" value="1"/>
</dbReference>
<keyword evidence="8" id="KW-0798">TonB box</keyword>
<evidence type="ECO:0000256" key="2">
    <source>
        <dbReference type="ARBA" id="ARBA00022448"/>
    </source>
</evidence>
<dbReference type="PANTHER" id="PTHR32552:SF81">
    <property type="entry name" value="TONB-DEPENDENT OUTER MEMBRANE RECEPTOR"/>
    <property type="match status" value="1"/>
</dbReference>
<evidence type="ECO:0000256" key="4">
    <source>
        <dbReference type="ARBA" id="ARBA00022496"/>
    </source>
</evidence>
<evidence type="ECO:0000256" key="6">
    <source>
        <dbReference type="ARBA" id="ARBA00023004"/>
    </source>
</evidence>
<keyword evidence="10" id="KW-0998">Cell outer membrane</keyword>
<sequence length="240" mass="26869">MYEAEEALSTEIGIKSRLFDQTLELNATVYKVDFDNFQLNLFDGTQISTANTGEAHSTGLEIDFQWLPPVPWLTLQGSVGFNKTRYGDFPCGPTTWDDRDALPECGEDAPPSQDLTGKRLAFAPAESASITPTVRLPLWPAREIGAMFAVDIIYQGDHFLDPDLDEKTYQEATTKINARLAISPLNKLWAVILNAKNLTQQKERLLVLDAQQQGGNYVAVTHPDETLYSIDFRYNFGFLD</sequence>
<proteinExistence type="predicted"/>
<keyword evidence="5" id="KW-0812">Transmembrane</keyword>
<keyword evidence="12" id="KW-0675">Receptor</keyword>
<dbReference type="InterPro" id="IPR000531">
    <property type="entry name" value="Beta-barrel_TonB"/>
</dbReference>
<comment type="caution">
    <text evidence="12">The sequence shown here is derived from an EMBL/GenBank/DDBJ whole genome shotgun (WGS) entry which is preliminary data.</text>
</comment>